<gene>
    <name evidence="1" type="ORF">ACWI_17400</name>
</gene>
<evidence type="ECO:0000313" key="2">
    <source>
        <dbReference type="Proteomes" id="UP000176244"/>
    </source>
</evidence>
<evidence type="ECO:0008006" key="3">
    <source>
        <dbReference type="Google" id="ProtNLM"/>
    </source>
</evidence>
<dbReference type="EMBL" id="LKEU01000028">
    <property type="protein sequence ID" value="OFV70720.1"/>
    <property type="molecule type" value="Genomic_DNA"/>
</dbReference>
<dbReference type="Gene3D" id="3.40.50.450">
    <property type="match status" value="1"/>
</dbReference>
<accession>A0A1F2PHC7</accession>
<name>A0A1F2PHC7_9FIRM</name>
<proteinExistence type="predicted"/>
<organism evidence="1 2">
    <name type="scientific">Acetobacterium wieringae</name>
    <dbReference type="NCBI Taxonomy" id="52694"/>
    <lineage>
        <taxon>Bacteria</taxon>
        <taxon>Bacillati</taxon>
        <taxon>Bacillota</taxon>
        <taxon>Clostridia</taxon>
        <taxon>Eubacteriales</taxon>
        <taxon>Eubacteriaceae</taxon>
        <taxon>Acetobacterium</taxon>
    </lineage>
</organism>
<dbReference type="STRING" id="52694.ACWI_17400"/>
<dbReference type="OrthoDB" id="1807770at2"/>
<dbReference type="AlphaFoldDB" id="A0A1F2PHC7"/>
<comment type="caution">
    <text evidence="1">The sequence shown here is derived from an EMBL/GenBank/DDBJ whole genome shotgun (WGS) entry which is preliminary data.</text>
</comment>
<dbReference type="SUPFAM" id="SSF52309">
    <property type="entry name" value="N-(deoxy)ribosyltransferase-like"/>
    <property type="match status" value="1"/>
</dbReference>
<sequence>MRIYIAASWKHQHAVEMLTDLLESRGHTILSWIREGRPEEAFLSQKELTHFIESAEGTRVFDFCISSVTSADLIIYVGPSGCDAWAEIGAAYGSKIPIFGLLAKAEQVGLMRHMIKNWYGSILELMTAVDAIN</sequence>
<reference evidence="1 2" key="1">
    <citation type="submission" date="2015-09" db="EMBL/GenBank/DDBJ databases">
        <title>Genome sequence of Acetobacterium wieringae DSM 1911.</title>
        <authorList>
            <person name="Poehlein A."/>
            <person name="Bengelsdorf F.R."/>
            <person name="Schiel-Bengelsdorf B."/>
            <person name="Duerre P."/>
            <person name="Daniel R."/>
        </authorList>
    </citation>
    <scope>NUCLEOTIDE SEQUENCE [LARGE SCALE GENOMIC DNA]</scope>
    <source>
        <strain evidence="1 2">DSM 1911</strain>
    </source>
</reference>
<dbReference type="Proteomes" id="UP000176244">
    <property type="component" value="Unassembled WGS sequence"/>
</dbReference>
<protein>
    <recommendedName>
        <fullName evidence="3">Nucleoside 2-deoxyribosyltransferase</fullName>
    </recommendedName>
</protein>
<dbReference type="RefSeq" id="WP_070371056.1">
    <property type="nucleotide sequence ID" value="NZ_LKEU01000028.1"/>
</dbReference>
<evidence type="ECO:0000313" key="1">
    <source>
        <dbReference type="EMBL" id="OFV70720.1"/>
    </source>
</evidence>